<evidence type="ECO:0000313" key="2">
    <source>
        <dbReference type="Proteomes" id="UP000095283"/>
    </source>
</evidence>
<keyword evidence="1" id="KW-1133">Transmembrane helix</keyword>
<evidence type="ECO:0000313" key="3">
    <source>
        <dbReference type="WBParaSite" id="Hba_06234"/>
    </source>
</evidence>
<protein>
    <submittedName>
        <fullName evidence="3">Secreted protein</fullName>
    </submittedName>
</protein>
<dbReference type="AlphaFoldDB" id="A0A1I7WM61"/>
<keyword evidence="1" id="KW-0812">Transmembrane</keyword>
<organism evidence="2 3">
    <name type="scientific">Heterorhabditis bacteriophora</name>
    <name type="common">Entomopathogenic nematode worm</name>
    <dbReference type="NCBI Taxonomy" id="37862"/>
    <lineage>
        <taxon>Eukaryota</taxon>
        <taxon>Metazoa</taxon>
        <taxon>Ecdysozoa</taxon>
        <taxon>Nematoda</taxon>
        <taxon>Chromadorea</taxon>
        <taxon>Rhabditida</taxon>
        <taxon>Rhabditina</taxon>
        <taxon>Rhabditomorpha</taxon>
        <taxon>Strongyloidea</taxon>
        <taxon>Heterorhabditidae</taxon>
        <taxon>Heterorhabditis</taxon>
    </lineage>
</organism>
<dbReference type="WBParaSite" id="Hba_06234">
    <property type="protein sequence ID" value="Hba_06234"/>
    <property type="gene ID" value="Hba_06234"/>
</dbReference>
<name>A0A1I7WM61_HETBA</name>
<reference evidence="3" key="1">
    <citation type="submission" date="2016-11" db="UniProtKB">
        <authorList>
            <consortium name="WormBaseParasite"/>
        </authorList>
    </citation>
    <scope>IDENTIFICATION</scope>
</reference>
<sequence>MRNSLAMLICLFIRQLTTLFQINLLVCLKWAVSMFRNGRCTKMLVNVKMCERDRKQFILIMKYDNED</sequence>
<feature type="transmembrane region" description="Helical" evidence="1">
    <location>
        <begin position="6"/>
        <end position="32"/>
    </location>
</feature>
<keyword evidence="1" id="KW-0472">Membrane</keyword>
<proteinExistence type="predicted"/>
<evidence type="ECO:0000256" key="1">
    <source>
        <dbReference type="SAM" id="Phobius"/>
    </source>
</evidence>
<keyword evidence="2" id="KW-1185">Reference proteome</keyword>
<accession>A0A1I7WM61</accession>
<dbReference type="Proteomes" id="UP000095283">
    <property type="component" value="Unplaced"/>
</dbReference>